<evidence type="ECO:0000256" key="1">
    <source>
        <dbReference type="SAM" id="MobiDB-lite"/>
    </source>
</evidence>
<gene>
    <name evidence="2" type="ORF">FIM1_3744</name>
</gene>
<protein>
    <submittedName>
        <fullName evidence="2">Uncharacterized protein</fullName>
    </submittedName>
</protein>
<feature type="compositionally biased region" description="Low complexity" evidence="1">
    <location>
        <begin position="139"/>
        <end position="155"/>
    </location>
</feature>
<proteinExistence type="predicted"/>
<feature type="region of interest" description="Disordered" evidence="1">
    <location>
        <begin position="1"/>
        <end position="50"/>
    </location>
</feature>
<reference evidence="2 3" key="2">
    <citation type="submission" date="2019-11" db="EMBL/GenBank/DDBJ databases">
        <authorList>
            <person name="Lu H."/>
        </authorList>
    </citation>
    <scope>NUCLEOTIDE SEQUENCE [LARGE SCALE GENOMIC DNA]</scope>
    <source>
        <strain evidence="2 3">FIM1</strain>
    </source>
</reference>
<name>A0ABX6EXC5_KLUMA</name>
<evidence type="ECO:0000313" key="2">
    <source>
        <dbReference type="EMBL" id="QGN17015.1"/>
    </source>
</evidence>
<dbReference type="Proteomes" id="UP000422736">
    <property type="component" value="Chromosome 6"/>
</dbReference>
<feature type="compositionally biased region" description="Acidic residues" evidence="1">
    <location>
        <begin position="8"/>
        <end position="19"/>
    </location>
</feature>
<feature type="region of interest" description="Disordered" evidence="1">
    <location>
        <begin position="136"/>
        <end position="162"/>
    </location>
</feature>
<evidence type="ECO:0000313" key="3">
    <source>
        <dbReference type="Proteomes" id="UP000422736"/>
    </source>
</evidence>
<sequence length="335" mass="37079">MSSKTDTNENDYDTEDEESTLQQPPDEGFYREIMKNLGLAPSSGSEGSKIPDRDLLIRLIELKRIESAKEVEKLKSENLDKLDRLLIKISALNLPTEVILSLIESPSGQLESNLERIGIMPMHPPSNQIASSDNVRGWSQVTPPQTQTQLPQQSSATVQSQIPHGYHSRTLSHPIELMPSIQKPNQPTQQQMQQKLPPPIVNAGAQQSYSPLPSLGGSQLKYHFPPPAPGPAGVSSDVSPNSSVNNRTVLYYPSRYPGQISYYNPQNIPPPIYEQASNLPNSRLGHKRSHSAMTVPEMSTFTIRRNDPNEIVNLDPAKKSGKVSFLINTPKNPPK</sequence>
<dbReference type="EMBL" id="CP015059">
    <property type="protein sequence ID" value="QGN17015.1"/>
    <property type="molecule type" value="Genomic_DNA"/>
</dbReference>
<reference evidence="2 3" key="1">
    <citation type="submission" date="2016-03" db="EMBL/GenBank/DDBJ databases">
        <title>How can Kluyveromyces marxianus grow so fast - potential evolutionary course in Saccharomyces Complex revealed by comparative genomics.</title>
        <authorList>
            <person name="Mo W."/>
            <person name="Lu W."/>
            <person name="Yang X."/>
            <person name="Qi J."/>
            <person name="Lv H."/>
        </authorList>
    </citation>
    <scope>NUCLEOTIDE SEQUENCE [LARGE SCALE GENOMIC DNA]</scope>
    <source>
        <strain evidence="2 3">FIM1</strain>
    </source>
</reference>
<accession>A0ABX6EXC5</accession>
<keyword evidence="3" id="KW-1185">Reference proteome</keyword>
<organism evidence="2 3">
    <name type="scientific">Kluyveromyces marxianus</name>
    <name type="common">Yeast</name>
    <name type="synonym">Candida kefyr</name>
    <dbReference type="NCBI Taxonomy" id="4911"/>
    <lineage>
        <taxon>Eukaryota</taxon>
        <taxon>Fungi</taxon>
        <taxon>Dikarya</taxon>
        <taxon>Ascomycota</taxon>
        <taxon>Saccharomycotina</taxon>
        <taxon>Saccharomycetes</taxon>
        <taxon>Saccharomycetales</taxon>
        <taxon>Saccharomycetaceae</taxon>
        <taxon>Kluyveromyces</taxon>
    </lineage>
</organism>